<feature type="non-terminal residue" evidence="2">
    <location>
        <position position="252"/>
    </location>
</feature>
<protein>
    <submittedName>
        <fullName evidence="2">Uncharacterized protein</fullName>
    </submittedName>
</protein>
<feature type="non-terminal residue" evidence="2">
    <location>
        <position position="1"/>
    </location>
</feature>
<comment type="caution">
    <text evidence="2">The sequence shown here is derived from an EMBL/GenBank/DDBJ whole genome shotgun (WGS) entry which is preliminary data.</text>
</comment>
<organism evidence="2 3">
    <name type="scientific">Salinivibrio kushneri</name>
    <dbReference type="NCBI Taxonomy" id="1908198"/>
    <lineage>
        <taxon>Bacteria</taxon>
        <taxon>Pseudomonadati</taxon>
        <taxon>Pseudomonadota</taxon>
        <taxon>Gammaproteobacteria</taxon>
        <taxon>Vibrionales</taxon>
        <taxon>Vibrionaceae</taxon>
        <taxon>Salinivibrio</taxon>
    </lineage>
</organism>
<accession>A0AB36JQB3</accession>
<proteinExistence type="predicted"/>
<keyword evidence="3" id="KW-1185">Reference proteome</keyword>
<evidence type="ECO:0000313" key="3">
    <source>
        <dbReference type="Proteomes" id="UP000189021"/>
    </source>
</evidence>
<keyword evidence="1" id="KW-0175">Coiled coil</keyword>
<dbReference type="EMBL" id="MUEK01000053">
    <property type="protein sequence ID" value="OOE36471.1"/>
    <property type="molecule type" value="Genomic_DNA"/>
</dbReference>
<evidence type="ECO:0000256" key="1">
    <source>
        <dbReference type="SAM" id="Coils"/>
    </source>
</evidence>
<dbReference type="Proteomes" id="UP000189021">
    <property type="component" value="Unassembled WGS sequence"/>
</dbReference>
<reference evidence="2 3" key="1">
    <citation type="journal article" date="2017" name="Genome Announc.">
        <title>Draft Genome Sequences of Salinivibrio proteolyticus, Salinivibrio sharmensis, Salinivibrio siamensis, Salinivibrio costicola subsp. alcaliphilus, Salinivibrio costicola subsp. vallismortis, and 29 New Isolates Belonging to the Genus Salinivibrio.</title>
        <authorList>
            <person name="Lopez-Hermoso C."/>
            <person name="de la Haba R.R."/>
            <person name="Sanchez-Porro C."/>
            <person name="Bayliss S.C."/>
            <person name="Feil E.J."/>
            <person name="Ventosa A."/>
        </authorList>
    </citation>
    <scope>NUCLEOTIDE SEQUENCE [LARGE SCALE GENOMIC DNA]</scope>
    <source>
        <strain evidence="2 3">AL184</strain>
    </source>
</reference>
<gene>
    <name evidence="2" type="ORF">BZG00_15795</name>
</gene>
<dbReference type="AlphaFoldDB" id="A0AB36JQB3"/>
<feature type="coiled-coil region" evidence="1">
    <location>
        <begin position="179"/>
        <end position="206"/>
    </location>
</feature>
<evidence type="ECO:0000313" key="2">
    <source>
        <dbReference type="EMBL" id="OOE36471.1"/>
    </source>
</evidence>
<sequence>GVTMARQGNYVSVPGGSVNWTSGLSKSLGRLSKSLLDQGAEEERLAREEEATALANERYEEELAYRKEKDAVAKGRADRAEARQTREYELADAKRTAVQDLNRIALDYDPSKVKYTEDDYGDARRGALKRREELINTDRDRATAYLTGGDEKALDEAVEAFGAQIDTSGLTKDHVAELKRKRRLNLQALRNELDDLSLEEKGLRLANELQRVYTKQYERYQEGVESGRALTKGEKVDALIRALPENVRNNVD</sequence>
<name>A0AB36JQB3_9GAMM</name>